<dbReference type="AlphaFoldDB" id="A0A4Y2WFB3"/>
<protein>
    <submittedName>
        <fullName evidence="1">Uncharacterized protein</fullName>
    </submittedName>
</protein>
<reference evidence="1 2" key="1">
    <citation type="journal article" date="2019" name="Sci. Rep.">
        <title>Orb-weaving spider Araneus ventricosus genome elucidates the spidroin gene catalogue.</title>
        <authorList>
            <person name="Kono N."/>
            <person name="Nakamura H."/>
            <person name="Ohtoshi R."/>
            <person name="Moran D.A.P."/>
            <person name="Shinohara A."/>
            <person name="Yoshida Y."/>
            <person name="Fujiwara M."/>
            <person name="Mori M."/>
            <person name="Tomita M."/>
            <person name="Arakawa K."/>
        </authorList>
    </citation>
    <scope>NUCLEOTIDE SEQUENCE [LARGE SCALE GENOMIC DNA]</scope>
</reference>
<name>A0A4Y2WFB3_ARAVE</name>
<evidence type="ECO:0000313" key="2">
    <source>
        <dbReference type="Proteomes" id="UP000499080"/>
    </source>
</evidence>
<comment type="caution">
    <text evidence="1">The sequence shown here is derived from an EMBL/GenBank/DDBJ whole genome shotgun (WGS) entry which is preliminary data.</text>
</comment>
<proteinExistence type="predicted"/>
<dbReference type="Proteomes" id="UP000499080">
    <property type="component" value="Unassembled WGS sequence"/>
</dbReference>
<keyword evidence="2" id="KW-1185">Reference proteome</keyword>
<sequence>MFVVEERVYQNICFGYDPPIVLSSERECVEHLFGIDIASDRFVLIHHNVRESARTFVLDVRLHVCRQERELPEHLFWMRSYLCRQESAVEHCFR</sequence>
<accession>A0A4Y2WFB3</accession>
<evidence type="ECO:0000313" key="1">
    <source>
        <dbReference type="EMBL" id="GBO34747.1"/>
    </source>
</evidence>
<gene>
    <name evidence="1" type="ORF">AVEN_222805_1</name>
</gene>
<dbReference type="EMBL" id="BGPR01058605">
    <property type="protein sequence ID" value="GBO34747.1"/>
    <property type="molecule type" value="Genomic_DNA"/>
</dbReference>
<organism evidence="1 2">
    <name type="scientific">Araneus ventricosus</name>
    <name type="common">Orbweaver spider</name>
    <name type="synonym">Epeira ventricosa</name>
    <dbReference type="NCBI Taxonomy" id="182803"/>
    <lineage>
        <taxon>Eukaryota</taxon>
        <taxon>Metazoa</taxon>
        <taxon>Ecdysozoa</taxon>
        <taxon>Arthropoda</taxon>
        <taxon>Chelicerata</taxon>
        <taxon>Arachnida</taxon>
        <taxon>Araneae</taxon>
        <taxon>Araneomorphae</taxon>
        <taxon>Entelegynae</taxon>
        <taxon>Araneoidea</taxon>
        <taxon>Araneidae</taxon>
        <taxon>Araneus</taxon>
    </lineage>
</organism>